<feature type="compositionally biased region" description="Gly residues" evidence="1">
    <location>
        <begin position="581"/>
        <end position="608"/>
    </location>
</feature>
<proteinExistence type="predicted"/>
<evidence type="ECO:0000313" key="4">
    <source>
        <dbReference type="Proteomes" id="UP000286134"/>
    </source>
</evidence>
<comment type="caution">
    <text evidence="3">The sequence shown here is derived from an EMBL/GenBank/DDBJ whole genome shotgun (WGS) entry which is preliminary data.</text>
</comment>
<dbReference type="PROSITE" id="PS50800">
    <property type="entry name" value="SAP"/>
    <property type="match status" value="1"/>
</dbReference>
<dbReference type="EMBL" id="MCFK01008772">
    <property type="protein sequence ID" value="RKF55729.1"/>
    <property type="molecule type" value="Genomic_DNA"/>
</dbReference>
<accession>A0A420HE80</accession>
<feature type="compositionally biased region" description="Polar residues" evidence="1">
    <location>
        <begin position="67"/>
        <end position="79"/>
    </location>
</feature>
<gene>
    <name evidence="3" type="ORF">OnM2_087005</name>
</gene>
<dbReference type="AlphaFoldDB" id="A0A420HE80"/>
<dbReference type="SUPFAM" id="SSF68906">
    <property type="entry name" value="SAP domain"/>
    <property type="match status" value="1"/>
</dbReference>
<feature type="compositionally biased region" description="Polar residues" evidence="1">
    <location>
        <begin position="184"/>
        <end position="211"/>
    </location>
</feature>
<dbReference type="Gene3D" id="1.10.720.30">
    <property type="entry name" value="SAP domain"/>
    <property type="match status" value="1"/>
</dbReference>
<dbReference type="OrthoDB" id="5348404at2759"/>
<dbReference type="PANTHER" id="PTHR47031:SF3">
    <property type="entry name" value="SAP DOMAIN-CONTAINING PROTEIN"/>
    <property type="match status" value="1"/>
</dbReference>
<feature type="compositionally biased region" description="Low complexity" evidence="1">
    <location>
        <begin position="53"/>
        <end position="66"/>
    </location>
</feature>
<dbReference type="SMART" id="SM00513">
    <property type="entry name" value="SAP"/>
    <property type="match status" value="1"/>
</dbReference>
<keyword evidence="4" id="KW-1185">Reference proteome</keyword>
<feature type="region of interest" description="Disordered" evidence="1">
    <location>
        <begin position="567"/>
        <end position="629"/>
    </location>
</feature>
<feature type="compositionally biased region" description="Basic and acidic residues" evidence="1">
    <location>
        <begin position="275"/>
        <end position="301"/>
    </location>
</feature>
<dbReference type="PANTHER" id="PTHR47031">
    <property type="entry name" value="SAP DNA-BINDING DOMAIN-CONTAINING PROTEIN"/>
    <property type="match status" value="1"/>
</dbReference>
<dbReference type="InterPro" id="IPR036361">
    <property type="entry name" value="SAP_dom_sf"/>
</dbReference>
<dbReference type="Pfam" id="PF02037">
    <property type="entry name" value="SAP"/>
    <property type="match status" value="1"/>
</dbReference>
<dbReference type="CDD" id="cd12432">
    <property type="entry name" value="RRM_ACINU"/>
    <property type="match status" value="1"/>
</dbReference>
<protein>
    <submittedName>
        <fullName evidence="3">Putative sap domain-containing protein</fullName>
    </submittedName>
</protein>
<evidence type="ECO:0000256" key="1">
    <source>
        <dbReference type="SAM" id="MobiDB-lite"/>
    </source>
</evidence>
<feature type="domain" description="SAP" evidence="2">
    <location>
        <begin position="4"/>
        <end position="38"/>
    </location>
</feature>
<dbReference type="STRING" id="212602.A0A420HE80"/>
<organism evidence="3 4">
    <name type="scientific">Erysiphe neolycopersici</name>
    <dbReference type="NCBI Taxonomy" id="212602"/>
    <lineage>
        <taxon>Eukaryota</taxon>
        <taxon>Fungi</taxon>
        <taxon>Dikarya</taxon>
        <taxon>Ascomycota</taxon>
        <taxon>Pezizomycotina</taxon>
        <taxon>Leotiomycetes</taxon>
        <taxon>Erysiphales</taxon>
        <taxon>Erysiphaceae</taxon>
        <taxon>Erysiphe</taxon>
    </lineage>
</organism>
<dbReference type="InterPro" id="IPR003034">
    <property type="entry name" value="SAP_dom"/>
</dbReference>
<feature type="compositionally biased region" description="Polar residues" evidence="1">
    <location>
        <begin position="120"/>
        <end position="133"/>
    </location>
</feature>
<dbReference type="InterPro" id="IPR034257">
    <property type="entry name" value="Acinus_RRM"/>
</dbReference>
<feature type="compositionally biased region" description="Low complexity" evidence="1">
    <location>
        <begin position="449"/>
        <end position="462"/>
    </location>
</feature>
<feature type="region of interest" description="Disordered" evidence="1">
    <location>
        <begin position="38"/>
        <end position="306"/>
    </location>
</feature>
<sequence>MTDYNKWKVTDLKLELKKRGLLQTGVKSLLVARLEEAEHKDGFESEATIQPDSSNSNAPSTSANTPEANSLTLPAQTETPLEAHVPSDSTIAELPNQDAKTDHNTHASSPATTEKDVDDQQNSSDLPQSTEQADISMMDAPISQPLTEETSEDRQKRKRASQSPISPASEVSPKRVRTNEDSLVKNSTVEWNATNNTQSNKNDSEETSQLDSDTKCVGSSKDEHDKPEFESSKNIPKDEVEGERKSTNEEYNTSTVETSHNLENSTNSESIDPSDCTHRDSRFKGLSNRDDKLNDDSKPEHSVTPAIHPATAALYIRDMQRPLSPQQFRYHLSTLAAPPGQEPDPDLILSFYLDPIRTHAFISFKSVSAASRVRSALHSCIWPDERNRKPLWVDFVPEEKIEDWITQEQESNTGGRSMAKKWEVCYDIGEDRQVIASLQEASNVPLPAQHQPSTTTQQSSNQVPLGPRSGIDGAPSGPRAHYPRAQLAPVDIGGSKLNELFNSTVTKPLLYWKPVSRDLANKRLDRIEDSYSAEVKAGGRVMGDPHRYTFEEGDILVDRGVELVPGLRPPPGYRAPRPGGDRGGLSGGGGWGRGGGRYRGRGGGGGYRGMPSDKYAYNDSRGPRDYGRY</sequence>
<name>A0A420HE80_9PEZI</name>
<evidence type="ECO:0000313" key="3">
    <source>
        <dbReference type="EMBL" id="RKF55729.1"/>
    </source>
</evidence>
<reference evidence="3 4" key="1">
    <citation type="journal article" date="2018" name="BMC Genomics">
        <title>Comparative genome analyses reveal sequence features reflecting distinct modes of host-adaptation between dicot and monocot powdery mildew.</title>
        <authorList>
            <person name="Wu Y."/>
            <person name="Ma X."/>
            <person name="Pan Z."/>
            <person name="Kale S.D."/>
            <person name="Song Y."/>
            <person name="King H."/>
            <person name="Zhang Q."/>
            <person name="Presley C."/>
            <person name="Deng X."/>
            <person name="Wei C.I."/>
            <person name="Xiao S."/>
        </authorList>
    </citation>
    <scope>NUCLEOTIDE SEQUENCE [LARGE SCALE GENOMIC DNA]</scope>
    <source>
        <strain evidence="3">UMSG2</strain>
    </source>
</reference>
<dbReference type="Proteomes" id="UP000286134">
    <property type="component" value="Unassembled WGS sequence"/>
</dbReference>
<feature type="region of interest" description="Disordered" evidence="1">
    <location>
        <begin position="446"/>
        <end position="482"/>
    </location>
</feature>
<evidence type="ECO:0000259" key="2">
    <source>
        <dbReference type="PROSITE" id="PS50800"/>
    </source>
</evidence>
<feature type="compositionally biased region" description="Basic and acidic residues" evidence="1">
    <location>
        <begin position="220"/>
        <end position="248"/>
    </location>
</feature>
<feature type="compositionally biased region" description="Polar residues" evidence="1">
    <location>
        <begin position="249"/>
        <end position="271"/>
    </location>
</feature>